<dbReference type="InterPro" id="IPR041373">
    <property type="entry name" value="RT_RNaseH"/>
</dbReference>
<feature type="region of interest" description="Disordered" evidence="8">
    <location>
        <begin position="1264"/>
        <end position="1283"/>
    </location>
</feature>
<dbReference type="Pfam" id="PF17917">
    <property type="entry name" value="RT_RNaseH"/>
    <property type="match status" value="1"/>
</dbReference>
<evidence type="ECO:0000256" key="6">
    <source>
        <dbReference type="ARBA" id="ARBA00022801"/>
    </source>
</evidence>
<dbReference type="Gene3D" id="3.10.10.10">
    <property type="entry name" value="HIV Type 1 Reverse Transcriptase, subunit A, domain 1"/>
    <property type="match status" value="1"/>
</dbReference>
<accession>A0ABD0SEP2</accession>
<dbReference type="Pfam" id="PF00078">
    <property type="entry name" value="RVT_1"/>
    <property type="match status" value="1"/>
</dbReference>
<keyword evidence="3" id="KW-0548">Nucleotidyltransferase</keyword>
<dbReference type="Gene3D" id="2.40.70.10">
    <property type="entry name" value="Acid Proteases"/>
    <property type="match status" value="1"/>
</dbReference>
<dbReference type="InterPro" id="IPR012337">
    <property type="entry name" value="RNaseH-like_sf"/>
</dbReference>
<organism evidence="11 12">
    <name type="scientific">Loxostege sticticalis</name>
    <name type="common">Beet webworm moth</name>
    <dbReference type="NCBI Taxonomy" id="481309"/>
    <lineage>
        <taxon>Eukaryota</taxon>
        <taxon>Metazoa</taxon>
        <taxon>Ecdysozoa</taxon>
        <taxon>Arthropoda</taxon>
        <taxon>Hexapoda</taxon>
        <taxon>Insecta</taxon>
        <taxon>Pterygota</taxon>
        <taxon>Neoptera</taxon>
        <taxon>Endopterygota</taxon>
        <taxon>Lepidoptera</taxon>
        <taxon>Glossata</taxon>
        <taxon>Ditrysia</taxon>
        <taxon>Pyraloidea</taxon>
        <taxon>Crambidae</taxon>
        <taxon>Pyraustinae</taxon>
        <taxon>Loxostege</taxon>
    </lineage>
</organism>
<name>A0ABD0SEP2_LOXSC</name>
<evidence type="ECO:0000313" key="12">
    <source>
        <dbReference type="Proteomes" id="UP001549921"/>
    </source>
</evidence>
<dbReference type="GO" id="GO:0004519">
    <property type="term" value="F:endonuclease activity"/>
    <property type="evidence" value="ECO:0007669"/>
    <property type="project" value="UniProtKB-KW"/>
</dbReference>
<feature type="compositionally biased region" description="Basic and acidic residues" evidence="8">
    <location>
        <begin position="1167"/>
        <end position="1195"/>
    </location>
</feature>
<dbReference type="SUPFAM" id="SSF56672">
    <property type="entry name" value="DNA/RNA polymerases"/>
    <property type="match status" value="1"/>
</dbReference>
<dbReference type="EMBL" id="JBEDNZ010000024">
    <property type="protein sequence ID" value="KAL0811171.1"/>
    <property type="molecule type" value="Genomic_DNA"/>
</dbReference>
<dbReference type="InterPro" id="IPR043502">
    <property type="entry name" value="DNA/RNA_pol_sf"/>
</dbReference>
<sequence>MSQLAPLETFDCEGDSASIGIRWEKWKRGLEIYLSATNIDKPVKRRATLLHVGGLALQDIFYNIPGALAEETDDNDVYNIAIQKLDEFFNPKQNRYYERHLFRSIKQESDESFDKFLVRLRQQSAKCKFSSEEEQIIDQIIEKCLSSELRKKLLTLGDSVTLDRVISEANAFESIERQLSYFKSNTNVNRIDNKSSKPIPPACTRCGNPNHKAESTNCPAVNRPCKKCGFIGHFQALCRTRASKRKNKQYNHIPAKRTKTQDKNTTKNSESSNTKSSEIDYIFNVDEDSVVDCKIGGVNVEVLIDSGSKHNIINDETWSHLKQNKVTVTNQVKSPNKTFMAYGSKEPLTVLGAFDANITVGTENQTATFYVVKHGSRNLLGKDTAIALNVLRIGLGINTVEARVFPKFKGVELEITIDDSVKPVSQPYRRIPIPLETKVNAKIDELVKLDIIEPVNKPSPWVSPMVPILKSDGDLRICVDMRCANKAIKREQHPLPTMEQLIPKFRKAKVFSKLDIKNAFYQVEVKEACRHITTFITSKGLFRYKRLMFGISNAPEHFQKILENMLLPCDGVVNFIDDILVFGSSEEEHNLRLKHVLDVLKQNDVLLNHEKCIFNAKKIHFLGHELSCEGVRPLNKYIQVIDSFREPKTIDEIQSFLGLLNYVNKWIPNLATLTEPIREILRMKLHKSTDIAPYWKTEQKLAFQKLKQSLSNIRTIGFYDPNDRTQLFADASPVGLGAVLVQFDTHGPRIIAFANKSLTDVEKRYCQTEKEALALVWAIEHFKMYLFGKKFELVTDHKPLEVIFGPKSKPCARIERWVLRLQAYDYSVIYRPGKNNIADPFSRLCTNKSAKPFDEEYHVNQIAQYARPVAVSLKDLTEASLEDEEIRLVKEGLLNNEWDDSIKKYRIFTTELWLHEDLLLRGNKIVIPTKLRKRVLEAAHEGHPGIVAMKSRLRTKVWWPKIDKDAESLVKNCKGCILVSAPLLRPNPPVPMKRRELPTQAWLDVAIDYLGPLPSGHYLLVIIDYFSRYKEVKIMKSITSKDTINELKEIFSRLGIPMSLTCDNGRQFVSAEFKSFCHENGIRLFHTIPYWPQQNGEVERQNRSILKRLKISQIQKSDWKDDLLQYLMMYNSTPHSTTGKTPSELFFNRGFRDKLPSLVQIDDREEISETRDRDKEKKEQAKLNEDRKRKAKESDIEQGDKVYVKKFVKDNKLVPDFDPTPHTVIRAKDNEVDIRNDSTGIEYRRNIIHLKRTEGKWSVCGNTHEEQNEDEHCEDDTMEIQND</sequence>
<protein>
    <recommendedName>
        <fullName evidence="1">RNA-directed DNA polymerase</fullName>
        <ecNumber evidence="1">2.7.7.49</ecNumber>
    </recommendedName>
</protein>
<dbReference type="Proteomes" id="UP001549921">
    <property type="component" value="Unassembled WGS sequence"/>
</dbReference>
<proteinExistence type="predicted"/>
<dbReference type="GO" id="GO:0003964">
    <property type="term" value="F:RNA-directed DNA polymerase activity"/>
    <property type="evidence" value="ECO:0007669"/>
    <property type="project" value="UniProtKB-KW"/>
</dbReference>
<evidence type="ECO:0000256" key="8">
    <source>
        <dbReference type="SAM" id="MobiDB-lite"/>
    </source>
</evidence>
<evidence type="ECO:0000256" key="7">
    <source>
        <dbReference type="ARBA" id="ARBA00022918"/>
    </source>
</evidence>
<dbReference type="InterPro" id="IPR000477">
    <property type="entry name" value="RT_dom"/>
</dbReference>
<dbReference type="PROSITE" id="PS50878">
    <property type="entry name" value="RT_POL"/>
    <property type="match status" value="1"/>
</dbReference>
<dbReference type="InterPro" id="IPR050951">
    <property type="entry name" value="Retrovirus_Pol_polyprotein"/>
</dbReference>
<evidence type="ECO:0000256" key="2">
    <source>
        <dbReference type="ARBA" id="ARBA00022679"/>
    </source>
</evidence>
<dbReference type="GO" id="GO:0042575">
    <property type="term" value="C:DNA polymerase complex"/>
    <property type="evidence" value="ECO:0007669"/>
    <property type="project" value="UniProtKB-ARBA"/>
</dbReference>
<keyword evidence="6" id="KW-0378">Hydrolase</keyword>
<dbReference type="PROSITE" id="PS50994">
    <property type="entry name" value="INTEGRASE"/>
    <property type="match status" value="1"/>
</dbReference>
<evidence type="ECO:0000256" key="4">
    <source>
        <dbReference type="ARBA" id="ARBA00022722"/>
    </source>
</evidence>
<feature type="region of interest" description="Disordered" evidence="8">
    <location>
        <begin position="245"/>
        <end position="273"/>
    </location>
</feature>
<dbReference type="CDD" id="cd00303">
    <property type="entry name" value="retropepsin_like"/>
    <property type="match status" value="1"/>
</dbReference>
<dbReference type="FunFam" id="3.30.420.10:FF:000063">
    <property type="entry name" value="Retrovirus-related Pol polyprotein from transposon 297-like Protein"/>
    <property type="match status" value="1"/>
</dbReference>
<dbReference type="InterPro" id="IPR021109">
    <property type="entry name" value="Peptidase_aspartic_dom_sf"/>
</dbReference>
<keyword evidence="5" id="KW-0255">Endonuclease</keyword>
<dbReference type="Gene3D" id="4.10.60.10">
    <property type="entry name" value="Zinc finger, CCHC-type"/>
    <property type="match status" value="1"/>
</dbReference>
<gene>
    <name evidence="11" type="ORF">ABMA28_009602</name>
</gene>
<keyword evidence="2" id="KW-0808">Transferase</keyword>
<dbReference type="FunFam" id="1.10.340.70:FF:000003">
    <property type="entry name" value="Protein CBG25708"/>
    <property type="match status" value="1"/>
</dbReference>
<dbReference type="Pfam" id="PF17921">
    <property type="entry name" value="Integrase_H2C2"/>
    <property type="match status" value="1"/>
</dbReference>
<evidence type="ECO:0000256" key="1">
    <source>
        <dbReference type="ARBA" id="ARBA00012493"/>
    </source>
</evidence>
<dbReference type="SUPFAM" id="SSF53098">
    <property type="entry name" value="Ribonuclease H-like"/>
    <property type="match status" value="1"/>
</dbReference>
<evidence type="ECO:0000256" key="3">
    <source>
        <dbReference type="ARBA" id="ARBA00022695"/>
    </source>
</evidence>
<dbReference type="SMART" id="SM00343">
    <property type="entry name" value="ZnF_C2HC"/>
    <property type="match status" value="2"/>
</dbReference>
<dbReference type="InterPro" id="IPR001584">
    <property type="entry name" value="Integrase_cat-core"/>
</dbReference>
<keyword evidence="7" id="KW-0695">RNA-directed DNA polymerase</keyword>
<dbReference type="GO" id="GO:0016787">
    <property type="term" value="F:hydrolase activity"/>
    <property type="evidence" value="ECO:0007669"/>
    <property type="project" value="UniProtKB-KW"/>
</dbReference>
<dbReference type="PANTHER" id="PTHR37984:SF11">
    <property type="entry name" value="INTEGRASE CATALYTIC DOMAIN-CONTAINING PROTEIN"/>
    <property type="match status" value="1"/>
</dbReference>
<reference evidence="11 12" key="1">
    <citation type="submission" date="2024-06" db="EMBL/GenBank/DDBJ databases">
        <title>A chromosome-level genome assembly of beet webworm, Loxostege sticticalis.</title>
        <authorList>
            <person name="Zhang Y."/>
        </authorList>
    </citation>
    <scope>NUCLEOTIDE SEQUENCE [LARGE SCALE GENOMIC DNA]</scope>
    <source>
        <strain evidence="11">AQ028</strain>
        <tissue evidence="11">Male pupae</tissue>
    </source>
</reference>
<dbReference type="InterPro" id="IPR036397">
    <property type="entry name" value="RNaseH_sf"/>
</dbReference>
<evidence type="ECO:0000259" key="9">
    <source>
        <dbReference type="PROSITE" id="PS50878"/>
    </source>
</evidence>
<dbReference type="EC" id="2.7.7.49" evidence="1"/>
<feature type="domain" description="Reverse transcriptase" evidence="9">
    <location>
        <begin position="449"/>
        <end position="626"/>
    </location>
</feature>
<feature type="region of interest" description="Disordered" evidence="8">
    <location>
        <begin position="1162"/>
        <end position="1195"/>
    </location>
</feature>
<dbReference type="InterPro" id="IPR001878">
    <property type="entry name" value="Znf_CCHC"/>
</dbReference>
<dbReference type="Gene3D" id="3.30.70.270">
    <property type="match status" value="2"/>
</dbReference>
<dbReference type="InterPro" id="IPR043128">
    <property type="entry name" value="Rev_trsase/Diguanyl_cyclase"/>
</dbReference>
<comment type="caution">
    <text evidence="11">The sequence shown here is derived from an EMBL/GenBank/DDBJ whole genome shotgun (WGS) entry which is preliminary data.</text>
</comment>
<keyword evidence="4" id="KW-0540">Nuclease</keyword>
<dbReference type="Gene3D" id="1.10.340.70">
    <property type="match status" value="1"/>
</dbReference>
<feature type="compositionally biased region" description="Basic residues" evidence="8">
    <location>
        <begin position="245"/>
        <end position="258"/>
    </location>
</feature>
<dbReference type="Gene3D" id="3.30.420.10">
    <property type="entry name" value="Ribonuclease H-like superfamily/Ribonuclease H"/>
    <property type="match status" value="1"/>
</dbReference>
<feature type="domain" description="Integrase catalytic" evidence="10">
    <location>
        <begin position="994"/>
        <end position="1150"/>
    </location>
</feature>
<evidence type="ECO:0000313" key="11">
    <source>
        <dbReference type="EMBL" id="KAL0811171.1"/>
    </source>
</evidence>
<dbReference type="PANTHER" id="PTHR37984">
    <property type="entry name" value="PROTEIN CBG26694"/>
    <property type="match status" value="1"/>
</dbReference>
<evidence type="ECO:0000259" key="10">
    <source>
        <dbReference type="PROSITE" id="PS50994"/>
    </source>
</evidence>
<feature type="compositionally biased region" description="Acidic residues" evidence="8">
    <location>
        <begin position="1267"/>
        <end position="1283"/>
    </location>
</feature>
<dbReference type="InterPro" id="IPR041588">
    <property type="entry name" value="Integrase_H2C2"/>
</dbReference>
<dbReference type="SUPFAM" id="SSF50630">
    <property type="entry name" value="Acid proteases"/>
    <property type="match status" value="1"/>
</dbReference>
<dbReference type="CDD" id="cd09274">
    <property type="entry name" value="RNase_HI_RT_Ty3"/>
    <property type="match status" value="1"/>
</dbReference>
<evidence type="ECO:0000256" key="5">
    <source>
        <dbReference type="ARBA" id="ARBA00022759"/>
    </source>
</evidence>
<dbReference type="Pfam" id="PF00665">
    <property type="entry name" value="rve"/>
    <property type="match status" value="1"/>
</dbReference>
<dbReference type="CDD" id="cd01647">
    <property type="entry name" value="RT_LTR"/>
    <property type="match status" value="1"/>
</dbReference>